<dbReference type="Gene3D" id="1.20.140.10">
    <property type="entry name" value="Butyryl-CoA Dehydrogenase, subunit A, domain 3"/>
    <property type="match status" value="2"/>
</dbReference>
<dbReference type="InterPro" id="IPR046373">
    <property type="entry name" value="Acyl-CoA_Oxase/DH_mid-dom_sf"/>
</dbReference>
<reference evidence="9 10" key="1">
    <citation type="submission" date="2021-03" db="EMBL/GenBank/DDBJ databases">
        <title>Sequencing the genomes of 1000 actinobacteria strains.</title>
        <authorList>
            <person name="Klenk H.-P."/>
        </authorList>
    </citation>
    <scope>NUCLEOTIDE SEQUENCE [LARGE SCALE GENOMIC DNA]</scope>
    <source>
        <strain evidence="9 10">DSM 45256</strain>
    </source>
</reference>
<keyword evidence="10" id="KW-1185">Reference proteome</keyword>
<evidence type="ECO:0000256" key="2">
    <source>
        <dbReference type="ARBA" id="ARBA00009347"/>
    </source>
</evidence>
<dbReference type="SUPFAM" id="SSF47203">
    <property type="entry name" value="Acyl-CoA dehydrogenase C-terminal domain-like"/>
    <property type="match status" value="2"/>
</dbReference>
<dbReference type="Gene3D" id="2.40.110.10">
    <property type="entry name" value="Butyryl-CoA Dehydrogenase, subunit A, domain 2"/>
    <property type="match status" value="1"/>
</dbReference>
<comment type="cofactor">
    <cofactor evidence="1">
        <name>FAD</name>
        <dbReference type="ChEBI" id="CHEBI:57692"/>
    </cofactor>
</comment>
<comment type="similarity">
    <text evidence="2">Belongs to the acyl-CoA dehydrogenase family.</text>
</comment>
<dbReference type="EMBL" id="JAGINU010000001">
    <property type="protein sequence ID" value="MBP2369874.1"/>
    <property type="molecule type" value="Genomic_DNA"/>
</dbReference>
<evidence type="ECO:0000256" key="4">
    <source>
        <dbReference type="ARBA" id="ARBA00022827"/>
    </source>
</evidence>
<evidence type="ECO:0000259" key="6">
    <source>
        <dbReference type="Pfam" id="PF00441"/>
    </source>
</evidence>
<dbReference type="Proteomes" id="UP001519295">
    <property type="component" value="Unassembled WGS sequence"/>
</dbReference>
<dbReference type="Pfam" id="PF02770">
    <property type="entry name" value="Acyl-CoA_dh_M"/>
    <property type="match status" value="1"/>
</dbReference>
<dbReference type="InterPro" id="IPR036250">
    <property type="entry name" value="AcylCo_DH-like_C"/>
</dbReference>
<proteinExistence type="inferred from homology"/>
<dbReference type="InterPro" id="IPR006091">
    <property type="entry name" value="Acyl-CoA_Oxase/DH_mid-dom"/>
</dbReference>
<feature type="domain" description="Acyl-CoA oxidase/dehydrogenase middle" evidence="7">
    <location>
        <begin position="456"/>
        <end position="550"/>
    </location>
</feature>
<keyword evidence="4" id="KW-0274">FAD</keyword>
<evidence type="ECO:0000259" key="8">
    <source>
        <dbReference type="Pfam" id="PF02771"/>
    </source>
</evidence>
<evidence type="ECO:0000313" key="10">
    <source>
        <dbReference type="Proteomes" id="UP001519295"/>
    </source>
</evidence>
<feature type="domain" description="Acyl-CoA dehydrogenase/oxidase C-terminal" evidence="6">
    <location>
        <begin position="210"/>
        <end position="324"/>
    </location>
</feature>
<sequence>MALAITEDHLALARVARSVVRDRAVLAAARAAVDDESGKPAPFWKDVVSAGWTGLHVPEEFGGQGFGLAELAVVTEELGRAVAPGPFLPTVLAAAVISEAGTDEQRQRWLPGLCSGSATAAVGVGGSARRTAHGLAGDAGVVLGALDADVLLLADGPDLIVVEPGAALRVEVSGAVDPTRPVARVRCESAPVVDLLPGATRIARRVGLILAAAEAVGGMHACVEMTVAYATQREQFGRPIGSFQAVKHHCADMLLDAELASAATWDATRAVADLDEADLVAAMAAACALPAYLRVAELAIQVHGGIGYTWEHDAHLYLRRAAALAAVFEASEPPTQRVAAMRGNGVRRGRSLDLPPEAERYRHDARAFVEEYSRTPEEQRPSFFARSGYLLPHWPRPYGRAAGPVEQLVIEEELSATERPGLGLGEWILPTLLQHGSAEQQDRLLWSSLEGRLRWCQLFSEPGAGSDAAAISTRARRADGGWLISGQKVWTSDARNCHRGLATVRTDPDASKHRGITAMIIDLHAPGVEVRPLTEITGEALFNEVFFDDVFVPDVDVVGEVNDGWRVARATLGYERISIGAGSVTMQADSLLGLLDRHRPDDVGSAREVGALLVEAHALQMLNLRHAARAVAGTEPGVEGSLAKLFGAEHAQRVVDLGMRIAGGAALVGGEPALVHDFFFSRCLTIAGGTSEVLRNQIAERILGLPRDPR</sequence>
<gene>
    <name evidence="9" type="ORF">JOF36_005570</name>
</gene>
<dbReference type="PANTHER" id="PTHR43292">
    <property type="entry name" value="ACYL-COA DEHYDROGENASE"/>
    <property type="match status" value="1"/>
</dbReference>
<organism evidence="9 10">
    <name type="scientific">Pseudonocardia parietis</name>
    <dbReference type="NCBI Taxonomy" id="570936"/>
    <lineage>
        <taxon>Bacteria</taxon>
        <taxon>Bacillati</taxon>
        <taxon>Actinomycetota</taxon>
        <taxon>Actinomycetes</taxon>
        <taxon>Pseudonocardiales</taxon>
        <taxon>Pseudonocardiaceae</taxon>
        <taxon>Pseudonocardia</taxon>
    </lineage>
</organism>
<dbReference type="InterPro" id="IPR013786">
    <property type="entry name" value="AcylCoA_DH/ox_N"/>
</dbReference>
<evidence type="ECO:0000256" key="5">
    <source>
        <dbReference type="ARBA" id="ARBA00023002"/>
    </source>
</evidence>
<comment type="caution">
    <text evidence="9">The sequence shown here is derived from an EMBL/GenBank/DDBJ whole genome shotgun (WGS) entry which is preliminary data.</text>
</comment>
<feature type="domain" description="Acyl-CoA dehydrogenase/oxidase N-terminal" evidence="8">
    <location>
        <begin position="6"/>
        <end position="116"/>
    </location>
</feature>
<protein>
    <submittedName>
        <fullName evidence="9">Alkylation response protein AidB-like acyl-CoA dehydrogenase</fullName>
    </submittedName>
</protein>
<dbReference type="RefSeq" id="WP_307862621.1">
    <property type="nucleotide sequence ID" value="NZ_JAGINU010000001.1"/>
</dbReference>
<dbReference type="PANTHER" id="PTHR43292:SF4">
    <property type="entry name" value="ACYL-COA DEHYDROGENASE FADE34"/>
    <property type="match status" value="1"/>
</dbReference>
<feature type="domain" description="Acyl-CoA dehydrogenase/oxidase C-terminal" evidence="6">
    <location>
        <begin position="562"/>
        <end position="703"/>
    </location>
</feature>
<evidence type="ECO:0000313" key="9">
    <source>
        <dbReference type="EMBL" id="MBP2369874.1"/>
    </source>
</evidence>
<dbReference type="Pfam" id="PF00441">
    <property type="entry name" value="Acyl-CoA_dh_1"/>
    <property type="match status" value="2"/>
</dbReference>
<dbReference type="InterPro" id="IPR009075">
    <property type="entry name" value="AcylCo_DH/oxidase_C"/>
</dbReference>
<dbReference type="Gene3D" id="1.10.540.10">
    <property type="entry name" value="Acyl-CoA dehydrogenase/oxidase, N-terminal domain"/>
    <property type="match status" value="2"/>
</dbReference>
<evidence type="ECO:0000256" key="1">
    <source>
        <dbReference type="ARBA" id="ARBA00001974"/>
    </source>
</evidence>
<accession>A0ABS4W128</accession>
<evidence type="ECO:0000259" key="7">
    <source>
        <dbReference type="Pfam" id="PF02770"/>
    </source>
</evidence>
<dbReference type="InterPro" id="IPR052161">
    <property type="entry name" value="Mycobact_Acyl-CoA_DH"/>
</dbReference>
<evidence type="ECO:0000256" key="3">
    <source>
        <dbReference type="ARBA" id="ARBA00022630"/>
    </source>
</evidence>
<dbReference type="InterPro" id="IPR037069">
    <property type="entry name" value="AcylCoA_DH/ox_N_sf"/>
</dbReference>
<dbReference type="SUPFAM" id="SSF56645">
    <property type="entry name" value="Acyl-CoA dehydrogenase NM domain-like"/>
    <property type="match status" value="2"/>
</dbReference>
<keyword evidence="5" id="KW-0560">Oxidoreductase</keyword>
<dbReference type="InterPro" id="IPR009100">
    <property type="entry name" value="AcylCoA_DH/oxidase_NM_dom_sf"/>
</dbReference>
<name>A0ABS4W128_9PSEU</name>
<keyword evidence="3" id="KW-0285">Flavoprotein</keyword>
<dbReference type="Pfam" id="PF02771">
    <property type="entry name" value="Acyl-CoA_dh_N"/>
    <property type="match status" value="1"/>
</dbReference>